<name>A0A0W1AUL1_9BACL</name>
<dbReference type="GO" id="GO:0005737">
    <property type="term" value="C:cytoplasm"/>
    <property type="evidence" value="ECO:0007669"/>
    <property type="project" value="UniProtKB-SubCell"/>
</dbReference>
<comment type="catalytic activity">
    <reaction evidence="2 8">
        <text>Release of an N-terminal amino acid, preferentially leucine, but not glutamic or aspartic acids.</text>
        <dbReference type="EC" id="3.4.11.10"/>
    </reaction>
</comment>
<proteinExistence type="inferred from homology"/>
<feature type="domain" description="Cytosol aminopeptidase" evidence="9">
    <location>
        <begin position="354"/>
        <end position="361"/>
    </location>
</feature>
<dbReference type="CDD" id="cd00433">
    <property type="entry name" value="Peptidase_M17"/>
    <property type="match status" value="1"/>
</dbReference>
<evidence type="ECO:0000259" key="9">
    <source>
        <dbReference type="PROSITE" id="PS00631"/>
    </source>
</evidence>
<dbReference type="Gene3D" id="3.40.630.10">
    <property type="entry name" value="Zn peptidases"/>
    <property type="match status" value="1"/>
</dbReference>
<organism evidence="10 11">
    <name type="scientific">Paenibacillus etheri</name>
    <dbReference type="NCBI Taxonomy" id="1306852"/>
    <lineage>
        <taxon>Bacteria</taxon>
        <taxon>Bacillati</taxon>
        <taxon>Bacillota</taxon>
        <taxon>Bacilli</taxon>
        <taxon>Bacillales</taxon>
        <taxon>Paenibacillaceae</taxon>
        <taxon>Paenibacillus</taxon>
    </lineage>
</organism>
<dbReference type="NCBIfam" id="NF002074">
    <property type="entry name" value="PRK00913.1-4"/>
    <property type="match status" value="1"/>
</dbReference>
<dbReference type="SUPFAM" id="SSF53187">
    <property type="entry name" value="Zn-dependent exopeptidases"/>
    <property type="match status" value="1"/>
</dbReference>
<dbReference type="GO" id="GO:0006508">
    <property type="term" value="P:proteolysis"/>
    <property type="evidence" value="ECO:0007669"/>
    <property type="project" value="UniProtKB-KW"/>
</dbReference>
<dbReference type="SUPFAM" id="SSF52949">
    <property type="entry name" value="Macro domain-like"/>
    <property type="match status" value="1"/>
</dbReference>
<dbReference type="GO" id="GO:0030145">
    <property type="term" value="F:manganese ion binding"/>
    <property type="evidence" value="ECO:0007669"/>
    <property type="project" value="UniProtKB-UniRule"/>
</dbReference>
<dbReference type="InterPro" id="IPR000819">
    <property type="entry name" value="Peptidase_M17_C"/>
</dbReference>
<dbReference type="AlphaFoldDB" id="A0A0W1AUL1"/>
<comment type="similarity">
    <text evidence="3 8">Belongs to the peptidase M17 family.</text>
</comment>
<accession>A0A0W1AUL1</accession>
<feature type="binding site" evidence="8">
    <location>
        <position position="279"/>
    </location>
    <ligand>
        <name>Mn(2+)</name>
        <dbReference type="ChEBI" id="CHEBI:29035"/>
        <label>1</label>
    </ligand>
</feature>
<protein>
    <recommendedName>
        <fullName evidence="8">Probable cytosol aminopeptidase</fullName>
        <ecNumber evidence="8">3.4.11.1</ecNumber>
    </recommendedName>
    <alternativeName>
        <fullName evidence="8">Leucine aminopeptidase</fullName>
        <shortName evidence="8">LAP</shortName>
        <ecNumber evidence="8">3.4.11.10</ecNumber>
    </alternativeName>
    <alternativeName>
        <fullName evidence="8">Leucyl aminopeptidase</fullName>
    </alternativeName>
</protein>
<keyword evidence="11" id="KW-1185">Reference proteome</keyword>
<feature type="active site" evidence="8">
    <location>
        <position position="286"/>
    </location>
</feature>
<dbReference type="InterPro" id="IPR023042">
    <property type="entry name" value="Peptidase_M17_leu_NH2_pept"/>
</dbReference>
<dbReference type="InterPro" id="IPR008283">
    <property type="entry name" value="Peptidase_M17_N"/>
</dbReference>
<dbReference type="Gene3D" id="3.40.220.10">
    <property type="entry name" value="Leucine Aminopeptidase, subunit E, domain 1"/>
    <property type="match status" value="1"/>
</dbReference>
<feature type="binding site" evidence="8">
    <location>
        <position position="356"/>
    </location>
    <ligand>
        <name>Mn(2+)</name>
        <dbReference type="ChEBI" id="CHEBI:29035"/>
        <label>1</label>
    </ligand>
</feature>
<evidence type="ECO:0000256" key="3">
    <source>
        <dbReference type="ARBA" id="ARBA00009528"/>
    </source>
</evidence>
<dbReference type="NCBIfam" id="NF002083">
    <property type="entry name" value="PRK00913.3-5"/>
    <property type="match status" value="1"/>
</dbReference>
<evidence type="ECO:0000256" key="6">
    <source>
        <dbReference type="ARBA" id="ARBA00022801"/>
    </source>
</evidence>
<dbReference type="NCBIfam" id="NF002073">
    <property type="entry name" value="PRK00913.1-2"/>
    <property type="match status" value="1"/>
</dbReference>
<dbReference type="Pfam" id="PF02789">
    <property type="entry name" value="Peptidase_M17_N"/>
    <property type="match status" value="1"/>
</dbReference>
<dbReference type="EMBL" id="LCZJ02000033">
    <property type="protein sequence ID" value="KTD84990.1"/>
    <property type="molecule type" value="Genomic_DNA"/>
</dbReference>
<evidence type="ECO:0000313" key="10">
    <source>
        <dbReference type="EMBL" id="KTD84990.1"/>
    </source>
</evidence>
<keyword evidence="6 8" id="KW-0378">Hydrolase</keyword>
<comment type="function">
    <text evidence="7 8">Presumably involved in the processing and regular turnover of intracellular proteins. Catalyzes the removal of unsubstituted N-terminal amino acids from various peptides.</text>
</comment>
<evidence type="ECO:0000256" key="8">
    <source>
        <dbReference type="HAMAP-Rule" id="MF_00181"/>
    </source>
</evidence>
<dbReference type="InterPro" id="IPR011356">
    <property type="entry name" value="Leucine_aapep/pepB"/>
</dbReference>
<dbReference type="Proteomes" id="UP000054709">
    <property type="component" value="Unassembled WGS sequence"/>
</dbReference>
<comment type="cofactor">
    <cofactor evidence="8">
        <name>Mn(2+)</name>
        <dbReference type="ChEBI" id="CHEBI:29035"/>
    </cofactor>
    <text evidence="8">Binds 2 manganese ions per subunit.</text>
</comment>
<feature type="binding site" evidence="8">
    <location>
        <position position="279"/>
    </location>
    <ligand>
        <name>Mn(2+)</name>
        <dbReference type="ChEBI" id="CHEBI:29035"/>
        <label>2</label>
    </ligand>
</feature>
<comment type="caution">
    <text evidence="10">The sequence shown here is derived from an EMBL/GenBank/DDBJ whole genome shotgun (WGS) entry which is preliminary data.</text>
</comment>
<dbReference type="Pfam" id="PF00883">
    <property type="entry name" value="Peptidase_M17"/>
    <property type="match status" value="1"/>
</dbReference>
<dbReference type="PROSITE" id="PS00631">
    <property type="entry name" value="CYTOSOL_AP"/>
    <property type="match status" value="1"/>
</dbReference>
<evidence type="ECO:0000256" key="2">
    <source>
        <dbReference type="ARBA" id="ARBA00000967"/>
    </source>
</evidence>
<feature type="active site" evidence="8">
    <location>
        <position position="360"/>
    </location>
</feature>
<keyword evidence="8" id="KW-0479">Metal-binding</keyword>
<keyword evidence="4 8" id="KW-0031">Aminopeptidase</keyword>
<dbReference type="HAMAP" id="MF_00181">
    <property type="entry name" value="Cytosol_peptidase_M17"/>
    <property type="match status" value="1"/>
</dbReference>
<dbReference type="GO" id="GO:0070006">
    <property type="term" value="F:metalloaminopeptidase activity"/>
    <property type="evidence" value="ECO:0007669"/>
    <property type="project" value="InterPro"/>
</dbReference>
<dbReference type="PANTHER" id="PTHR11963:SF23">
    <property type="entry name" value="CYTOSOL AMINOPEPTIDASE"/>
    <property type="match status" value="1"/>
</dbReference>
<gene>
    <name evidence="8" type="primary">pepA</name>
    <name evidence="10" type="ORF">UQ64_24260</name>
</gene>
<evidence type="ECO:0000256" key="1">
    <source>
        <dbReference type="ARBA" id="ARBA00000135"/>
    </source>
</evidence>
<feature type="binding site" evidence="8">
    <location>
        <position position="274"/>
    </location>
    <ligand>
        <name>Mn(2+)</name>
        <dbReference type="ChEBI" id="CHEBI:29035"/>
        <label>2</label>
    </ligand>
</feature>
<reference evidence="10 11" key="1">
    <citation type="journal article" date="2015" name="Int. Biodeterior. Biodegradation">
        <title>Physiological and genetic screening methods for the isolation of methyl tert-butyl ether-degrading bacteria for bioremediation purposes.</title>
        <authorList>
            <person name="Guisado I.M."/>
            <person name="Purswani J."/>
            <person name="Gonzalez Lopez J."/>
            <person name="Pozo C."/>
        </authorList>
    </citation>
    <scope>NUCLEOTIDE SEQUENCE [LARGE SCALE GENOMIC DNA]</scope>
    <source>
        <strain evidence="10 11">SH7</strain>
    </source>
</reference>
<keyword evidence="8" id="KW-0464">Manganese</keyword>
<dbReference type="EC" id="3.4.11.1" evidence="8"/>
<dbReference type="PRINTS" id="PR00481">
    <property type="entry name" value="LAMNOPPTDASE"/>
</dbReference>
<comment type="subcellular location">
    <subcellularLocation>
        <location evidence="8">Cytoplasm</location>
    </subcellularLocation>
</comment>
<keyword evidence="8" id="KW-0963">Cytoplasm</keyword>
<sequence length="506" mass="54638">MEVDTMNIELISGSAINEIQGDALILIISESEAQHGGLSERWNDSIRLLGKTGLFSGKLNQTYVLPLDHPSGCPVAILVGKGDQFLRTEDLRQMAAQAARAALRLKAIQLVFQVPEGVQELTVNRNIVSIAYALSEGLSLGSYRRPTYKQEQSQYTDPNSVIFTMEKKPEDTFERDWNLGIQRGLAFGEATNLARNLTNMPGNLLTPSDLAVAAVEVAERYGFPSEVLDEREIEQKGMGGLLAVGKGSVNPPRMIVIRYQGTGHWDNVVGLVGKGITFDTGGISLKRAPGMEELISDMGGAAAVLGVMEALGRLRPRINVVMVIPSAENMPSANAFKPGDIITSMSGRTIEVLNTDAEGRLVLGDALTYAREWGAKRVIDVATLTGAVLSTLGDIATGAVTNNEEFMEQFMIAANISGEKIWQLPAYPEFREMLKSEVADIRNTAGRFGGATTAGLFVGEFAEGLPWIHLDIAGTAFLSKERGVNPRGGTGVMVRTLVQWLLSESE</sequence>
<evidence type="ECO:0000256" key="4">
    <source>
        <dbReference type="ARBA" id="ARBA00022438"/>
    </source>
</evidence>
<comment type="catalytic activity">
    <reaction evidence="1 8">
        <text>Release of an N-terminal amino acid, Xaa-|-Yaa-, in which Xaa is preferably Leu, but may be other amino acids including Pro although not Arg or Lys, and Yaa may be Pro. Amino acid amides and methyl esters are also readily hydrolyzed, but rates on arylamides are exceedingly low.</text>
        <dbReference type="EC" id="3.4.11.1"/>
    </reaction>
</comment>
<evidence type="ECO:0000313" key="11">
    <source>
        <dbReference type="Proteomes" id="UP000054709"/>
    </source>
</evidence>
<dbReference type="PANTHER" id="PTHR11963">
    <property type="entry name" value="LEUCINE AMINOPEPTIDASE-RELATED"/>
    <property type="match status" value="1"/>
</dbReference>
<evidence type="ECO:0000256" key="5">
    <source>
        <dbReference type="ARBA" id="ARBA00022670"/>
    </source>
</evidence>
<feature type="binding site" evidence="8">
    <location>
        <position position="358"/>
    </location>
    <ligand>
        <name>Mn(2+)</name>
        <dbReference type="ChEBI" id="CHEBI:29035"/>
        <label>1</label>
    </ligand>
</feature>
<dbReference type="InterPro" id="IPR043472">
    <property type="entry name" value="Macro_dom-like"/>
</dbReference>
<keyword evidence="5 8" id="KW-0645">Protease</keyword>
<dbReference type="EC" id="3.4.11.10" evidence="8"/>
<feature type="binding site" evidence="8">
    <location>
        <position position="358"/>
    </location>
    <ligand>
        <name>Mn(2+)</name>
        <dbReference type="ChEBI" id="CHEBI:29035"/>
        <label>2</label>
    </ligand>
</feature>
<evidence type="ECO:0000256" key="7">
    <source>
        <dbReference type="ARBA" id="ARBA00049972"/>
    </source>
</evidence>
<feature type="binding site" evidence="8">
    <location>
        <position position="297"/>
    </location>
    <ligand>
        <name>Mn(2+)</name>
        <dbReference type="ChEBI" id="CHEBI:29035"/>
        <label>2</label>
    </ligand>
</feature>